<comment type="caution">
    <text evidence="1">The sequence shown here is derived from an EMBL/GenBank/DDBJ whole genome shotgun (WGS) entry which is preliminary data.</text>
</comment>
<protein>
    <submittedName>
        <fullName evidence="1">Uncharacterized protein</fullName>
    </submittedName>
</protein>
<sequence length="37" mass="4576">MCMTRSKSRTAHRRKTDEKRLVKNSSLHEFLFRLKHF</sequence>
<proteinExistence type="predicted"/>
<accession>A0A0V1GDN3</accession>
<reference evidence="1 2" key="1">
    <citation type="submission" date="2015-01" db="EMBL/GenBank/DDBJ databases">
        <title>Evolution of Trichinella species and genotypes.</title>
        <authorList>
            <person name="Korhonen P.K."/>
            <person name="Edoardo P."/>
            <person name="Giuseppe L.R."/>
            <person name="Gasser R.B."/>
        </authorList>
    </citation>
    <scope>NUCLEOTIDE SEQUENCE [LARGE SCALE GENOMIC DNA]</scope>
    <source>
        <strain evidence="1">ISS588</strain>
    </source>
</reference>
<dbReference type="AlphaFoldDB" id="A0A0V1GDN3"/>
<evidence type="ECO:0000313" key="1">
    <source>
        <dbReference type="EMBL" id="KRY96388.1"/>
    </source>
</evidence>
<keyword evidence="2" id="KW-1185">Reference proteome</keyword>
<dbReference type="Proteomes" id="UP000054805">
    <property type="component" value="Unassembled WGS sequence"/>
</dbReference>
<gene>
    <name evidence="1" type="ORF">T4B_8758</name>
</gene>
<organism evidence="1 2">
    <name type="scientific">Trichinella pseudospiralis</name>
    <name type="common">Parasitic roundworm</name>
    <dbReference type="NCBI Taxonomy" id="6337"/>
    <lineage>
        <taxon>Eukaryota</taxon>
        <taxon>Metazoa</taxon>
        <taxon>Ecdysozoa</taxon>
        <taxon>Nematoda</taxon>
        <taxon>Enoplea</taxon>
        <taxon>Dorylaimia</taxon>
        <taxon>Trichinellida</taxon>
        <taxon>Trichinellidae</taxon>
        <taxon>Trichinella</taxon>
    </lineage>
</organism>
<name>A0A0V1GDN3_TRIPS</name>
<evidence type="ECO:0000313" key="2">
    <source>
        <dbReference type="Proteomes" id="UP000054805"/>
    </source>
</evidence>
<dbReference type="EMBL" id="JYDS01003230">
    <property type="protein sequence ID" value="KRY96388.1"/>
    <property type="molecule type" value="Genomic_DNA"/>
</dbReference>